<feature type="region of interest" description="Disordered" evidence="1">
    <location>
        <begin position="1"/>
        <end position="27"/>
    </location>
</feature>
<protein>
    <submittedName>
        <fullName evidence="2">Uncharacterized protein</fullName>
    </submittedName>
</protein>
<comment type="caution">
    <text evidence="2">The sequence shown here is derived from an EMBL/GenBank/DDBJ whole genome shotgun (WGS) entry which is preliminary data.</text>
</comment>
<accession>A0A0L6UVK3</accession>
<dbReference type="VEuPathDB" id="FungiDB:VP01_3779g2"/>
<evidence type="ECO:0000313" key="3">
    <source>
        <dbReference type="Proteomes" id="UP000037035"/>
    </source>
</evidence>
<dbReference type="STRING" id="27349.A0A0L6UVK3"/>
<name>A0A0L6UVK3_9BASI</name>
<feature type="compositionally biased region" description="Basic residues" evidence="1">
    <location>
        <begin position="13"/>
        <end position="23"/>
    </location>
</feature>
<keyword evidence="3" id="KW-1185">Reference proteome</keyword>
<organism evidence="2 3">
    <name type="scientific">Puccinia sorghi</name>
    <dbReference type="NCBI Taxonomy" id="27349"/>
    <lineage>
        <taxon>Eukaryota</taxon>
        <taxon>Fungi</taxon>
        <taxon>Dikarya</taxon>
        <taxon>Basidiomycota</taxon>
        <taxon>Pucciniomycotina</taxon>
        <taxon>Pucciniomycetes</taxon>
        <taxon>Pucciniales</taxon>
        <taxon>Pucciniaceae</taxon>
        <taxon>Puccinia</taxon>
    </lineage>
</organism>
<reference evidence="2 3" key="1">
    <citation type="submission" date="2015-08" db="EMBL/GenBank/DDBJ databases">
        <title>Next Generation Sequencing and Analysis of the Genome of Puccinia sorghi L Schw, the Causal Agent of Maize Common Rust.</title>
        <authorList>
            <person name="Rochi L."/>
            <person name="Burguener G."/>
            <person name="Darino M."/>
            <person name="Turjanski A."/>
            <person name="Kreff E."/>
            <person name="Dieguez M.J."/>
            <person name="Sacco F."/>
        </authorList>
    </citation>
    <scope>NUCLEOTIDE SEQUENCE [LARGE SCALE GENOMIC DNA]</scope>
    <source>
        <strain evidence="2 3">RO10H11247</strain>
    </source>
</reference>
<evidence type="ECO:0000313" key="2">
    <source>
        <dbReference type="EMBL" id="KNZ51875.1"/>
    </source>
</evidence>
<dbReference type="AlphaFoldDB" id="A0A0L6UVK3"/>
<sequence length="230" mass="25861">MSRIQTQATHLQVRPHHTTHITPHHTTPPQITTIWGFVASGTSKTSTSAHFRFKDYGIFRPTRGKLGPQLIFQNNKPLLLLSATFWPVAVEAINISLKMTKQTVDILRGELTWPKICMIQLPMKNYWHLPLIVFSFYVMSQENCSGFSGYWSQEKVQGSSHKVTKGYKANPVGKTKVQGRQILAPDVDIFPSTNNVSNNKMVPALVYSGSSWETPGRYSTIPNSTCVMIL</sequence>
<dbReference type="Proteomes" id="UP000037035">
    <property type="component" value="Unassembled WGS sequence"/>
</dbReference>
<dbReference type="OrthoDB" id="5409596at2759"/>
<dbReference type="EMBL" id="LAVV01008811">
    <property type="protein sequence ID" value="KNZ51875.1"/>
    <property type="molecule type" value="Genomic_DNA"/>
</dbReference>
<feature type="compositionally biased region" description="Polar residues" evidence="1">
    <location>
        <begin position="1"/>
        <end position="10"/>
    </location>
</feature>
<gene>
    <name evidence="2" type="ORF">VP01_3779g2</name>
</gene>
<evidence type="ECO:0000256" key="1">
    <source>
        <dbReference type="SAM" id="MobiDB-lite"/>
    </source>
</evidence>
<proteinExistence type="predicted"/>